<feature type="transmembrane region" description="Helical" evidence="1">
    <location>
        <begin position="72"/>
        <end position="96"/>
    </location>
</feature>
<proteinExistence type="predicted"/>
<evidence type="ECO:0000313" key="2">
    <source>
        <dbReference type="EMBL" id="MET1490135.1"/>
    </source>
</evidence>
<evidence type="ECO:0000256" key="1">
    <source>
        <dbReference type="SAM" id="Phobius"/>
    </source>
</evidence>
<gene>
    <name evidence="2" type="ORF">ABVT11_09875</name>
</gene>
<keyword evidence="1" id="KW-0812">Transmembrane</keyword>
<keyword evidence="1" id="KW-0472">Membrane</keyword>
<feature type="transmembrane region" description="Helical" evidence="1">
    <location>
        <begin position="102"/>
        <end position="125"/>
    </location>
</feature>
<protein>
    <submittedName>
        <fullName evidence="2">Uncharacterized protein</fullName>
    </submittedName>
</protein>
<reference evidence="2 3" key="1">
    <citation type="submission" date="2024-07" db="EMBL/GenBank/DDBJ databases">
        <title>Uliginosibacterium paludis KCTC:42655.</title>
        <authorList>
            <person name="Kim M.K."/>
        </authorList>
    </citation>
    <scope>NUCLEOTIDE SEQUENCE [LARGE SCALE GENOMIC DNA]</scope>
    <source>
        <strain evidence="2 3">KCTC 42655</strain>
    </source>
</reference>
<evidence type="ECO:0000313" key="3">
    <source>
        <dbReference type="Proteomes" id="UP001548590"/>
    </source>
</evidence>
<dbReference type="Proteomes" id="UP001548590">
    <property type="component" value="Unassembled WGS sequence"/>
</dbReference>
<comment type="caution">
    <text evidence="2">The sequence shown here is derived from an EMBL/GenBank/DDBJ whole genome shotgun (WGS) entry which is preliminary data.</text>
</comment>
<feature type="transmembrane region" description="Helical" evidence="1">
    <location>
        <begin position="33"/>
        <end position="51"/>
    </location>
</feature>
<keyword evidence="1" id="KW-1133">Transmembrane helix</keyword>
<keyword evidence="3" id="KW-1185">Reference proteome</keyword>
<accession>A0ABV2CQF3</accession>
<dbReference type="EMBL" id="JBEWLZ010000004">
    <property type="protein sequence ID" value="MET1490135.1"/>
    <property type="molecule type" value="Genomic_DNA"/>
</dbReference>
<organism evidence="2 3">
    <name type="scientific">Uliginosibacterium paludis</name>
    <dbReference type="NCBI Taxonomy" id="1615952"/>
    <lineage>
        <taxon>Bacteria</taxon>
        <taxon>Pseudomonadati</taxon>
        <taxon>Pseudomonadota</taxon>
        <taxon>Betaproteobacteria</taxon>
        <taxon>Rhodocyclales</taxon>
        <taxon>Zoogloeaceae</taxon>
        <taxon>Uliginosibacterium</taxon>
    </lineage>
</organism>
<name>A0ABV2CQF3_9RHOO</name>
<dbReference type="RefSeq" id="WP_345923648.1">
    <property type="nucleotide sequence ID" value="NZ_JBDIVF010000001.1"/>
</dbReference>
<sequence>MPPRSPSRRLLHLVLLAALPLDAWDGPRTTWPSTIALIVLMAALLGIRMVWRRFTGKEGEEREARERPLKPSPAGALAVIVLGAGGSILGLVAHLLGQAGGMLAILSSVLPYAIGILCLGLYLAFRAR</sequence>